<name>A0ABQ6JFG7_9ACTN</name>
<proteinExistence type="inferred from homology"/>
<dbReference type="PROSITE" id="PS01155">
    <property type="entry name" value="ENDONUCLEASE_III_2"/>
    <property type="match status" value="1"/>
</dbReference>
<dbReference type="InterPro" id="IPR015797">
    <property type="entry name" value="NUDIX_hydrolase-like_dom_sf"/>
</dbReference>
<dbReference type="InterPro" id="IPR005759">
    <property type="entry name" value="Nth"/>
</dbReference>
<feature type="binding site" evidence="16">
    <location>
        <position position="165"/>
    </location>
    <ligand>
        <name>[4Fe-4S] cluster</name>
        <dbReference type="ChEBI" id="CHEBI:49883"/>
    </ligand>
</feature>
<keyword evidence="13 16" id="KW-0234">DNA repair</keyword>
<evidence type="ECO:0000256" key="9">
    <source>
        <dbReference type="ARBA" id="ARBA00022801"/>
    </source>
</evidence>
<evidence type="ECO:0000256" key="6">
    <source>
        <dbReference type="ARBA" id="ARBA00022485"/>
    </source>
</evidence>
<evidence type="ECO:0000313" key="18">
    <source>
        <dbReference type="EMBL" id="GMA86549.1"/>
    </source>
</evidence>
<dbReference type="InterPro" id="IPR004035">
    <property type="entry name" value="Endouclease-III_FeS-bd_BS"/>
</dbReference>
<comment type="catalytic activity">
    <reaction evidence="1">
        <text>Hydrolyzes free adenine bases from 7,8-dihydro-8-oxoguanine:adenine mismatched double-stranded DNA, leaving an apurinic site.</text>
        <dbReference type="EC" id="3.2.2.31"/>
    </reaction>
</comment>
<dbReference type="PANTHER" id="PTHR10359:SF18">
    <property type="entry name" value="ENDONUCLEASE III"/>
    <property type="match status" value="1"/>
</dbReference>
<keyword evidence="16" id="KW-0238">DNA-binding</keyword>
<dbReference type="InterPro" id="IPR000059">
    <property type="entry name" value="NUDIX_hydrolase_NudL_CS"/>
</dbReference>
<evidence type="ECO:0000256" key="3">
    <source>
        <dbReference type="ARBA" id="ARBA00001946"/>
    </source>
</evidence>
<comment type="cofactor">
    <cofactor evidence="3">
        <name>Mg(2+)</name>
        <dbReference type="ChEBI" id="CHEBI:18420"/>
    </cofactor>
</comment>
<accession>A0ABQ6JFG7</accession>
<feature type="binding site" evidence="16">
    <location>
        <position position="174"/>
    </location>
    <ligand>
        <name>[4Fe-4S] cluster</name>
        <dbReference type="ChEBI" id="CHEBI:49883"/>
    </ligand>
</feature>
<dbReference type="InterPro" id="IPR003651">
    <property type="entry name" value="Endonuclease3_FeS-loop_motif"/>
</dbReference>
<dbReference type="Proteomes" id="UP001157017">
    <property type="component" value="Unassembled WGS sequence"/>
</dbReference>
<evidence type="ECO:0000256" key="15">
    <source>
        <dbReference type="ARBA" id="ARBA00023295"/>
    </source>
</evidence>
<evidence type="ECO:0000256" key="12">
    <source>
        <dbReference type="ARBA" id="ARBA00023014"/>
    </source>
</evidence>
<evidence type="ECO:0000256" key="4">
    <source>
        <dbReference type="ARBA" id="ARBA00006506"/>
    </source>
</evidence>
<dbReference type="PANTHER" id="PTHR10359">
    <property type="entry name" value="A/G-SPECIFIC ADENINE GLYCOSYLASE/ENDONUCLEASE III"/>
    <property type="match status" value="1"/>
</dbReference>
<reference evidence="19" key="1">
    <citation type="journal article" date="2019" name="Int. J. Syst. Evol. Microbiol.">
        <title>The Global Catalogue of Microorganisms (GCM) 10K type strain sequencing project: providing services to taxonomists for standard genome sequencing and annotation.</title>
        <authorList>
            <consortium name="The Broad Institute Genomics Platform"/>
            <consortium name="The Broad Institute Genome Sequencing Center for Infectious Disease"/>
            <person name="Wu L."/>
            <person name="Ma J."/>
        </authorList>
    </citation>
    <scope>NUCLEOTIDE SEQUENCE [LARGE SCALE GENOMIC DNA]</scope>
    <source>
        <strain evidence="19">NBRC 108730</strain>
    </source>
</reference>
<comment type="caution">
    <text evidence="18">The sequence shown here is derived from an EMBL/GenBank/DDBJ whole genome shotgun (WGS) entry which is preliminary data.</text>
</comment>
<comment type="similarity">
    <text evidence="4">Belongs to the Nudix hydrolase family. PCD1 subfamily.</text>
</comment>
<comment type="function">
    <text evidence="16">DNA repair enzyme that has both DNA N-glycosylase activity and AP-lyase activity. The DNA N-glycosylase activity releases various damaged pyrimidines from DNA by cleaving the N-glycosidic bond, leaving an AP (apurinic/apyrimidinic) site. The AP-lyase activity cleaves the phosphodiester bond 3' to the AP site by a beta-elimination, leaving a 3'-terminal unsaturated sugar and a product with a terminal 5'-phosphate.</text>
</comment>
<dbReference type="PROSITE" id="PS01293">
    <property type="entry name" value="NUDIX_COA"/>
    <property type="match status" value="1"/>
</dbReference>
<keyword evidence="8 16" id="KW-0227">DNA damage</keyword>
<dbReference type="Gene3D" id="3.90.79.10">
    <property type="entry name" value="Nucleoside Triphosphate Pyrophosphohydrolase"/>
    <property type="match status" value="1"/>
</dbReference>
<keyword evidence="7 16" id="KW-0479">Metal-binding</keyword>
<feature type="domain" description="Nudix hydrolase" evidence="17">
    <location>
        <begin position="239"/>
        <end position="374"/>
    </location>
</feature>
<keyword evidence="14" id="KW-0464">Manganese</keyword>
<dbReference type="HAMAP" id="MF_00942">
    <property type="entry name" value="Nth"/>
    <property type="match status" value="1"/>
</dbReference>
<dbReference type="CDD" id="cd03426">
    <property type="entry name" value="NUDIX_CoAse_Nudt7"/>
    <property type="match status" value="1"/>
</dbReference>
<dbReference type="InterPro" id="IPR004036">
    <property type="entry name" value="Endonuclease-III-like_CS2"/>
</dbReference>
<keyword evidence="12 16" id="KW-0411">Iron-sulfur</keyword>
<dbReference type="SMART" id="SM00525">
    <property type="entry name" value="FES"/>
    <property type="match status" value="1"/>
</dbReference>
<sequence length="423" mass="45280">MRLLVATVISAQTTDVTVNKVTPTLFARYPDAAALAGADRDEMEAILKPTGFFRAKTDSVMKLGAALVERFDGQVPPRLADLVTLPGVGRKTANVVLGNAFDIPGITVDTHFGRLSRRFGWTEQDDPVKVEHEVGALFPKRDWTMLSHVLIFHGRRTCHAKKPACGACPVTRLCPAYGVGETDPERAKKAAEVRAGRRGAAVTDAVAPVPADWLERLRALPGSVRAEDLSSFTPPPEGGRESAVLVLVGQDDDGRPDVLLTERAADMRSHPGQVSFPGGSADPGDGGDPVATALREAHEETGLDPAGVEVLGVLPALFLPPSGFVVTPVLAWWRAPSAVRVVDPAECAAVVRVPVAELVDPANRSRTRHPSGYTGPVFEVRDLFVWGFTAGLLSQVLSLAGLDRPWDTSRFVPLPEHHVGARR</sequence>
<evidence type="ECO:0000313" key="19">
    <source>
        <dbReference type="Proteomes" id="UP001157017"/>
    </source>
</evidence>
<comment type="cofactor">
    <cofactor evidence="2">
        <name>Mn(2+)</name>
        <dbReference type="ChEBI" id="CHEBI:29035"/>
    </cofactor>
</comment>
<dbReference type="InterPro" id="IPR000086">
    <property type="entry name" value="NUDIX_hydrolase_dom"/>
</dbReference>
<evidence type="ECO:0000256" key="16">
    <source>
        <dbReference type="HAMAP-Rule" id="MF_00942"/>
    </source>
</evidence>
<feature type="binding site" evidence="16">
    <location>
        <position position="168"/>
    </location>
    <ligand>
        <name>[4Fe-4S] cluster</name>
        <dbReference type="ChEBI" id="CHEBI:49883"/>
    </ligand>
</feature>
<dbReference type="InterPro" id="IPR023170">
    <property type="entry name" value="HhH_base_excis_C"/>
</dbReference>
<comment type="cofactor">
    <cofactor evidence="16">
        <name>[4Fe-4S] cluster</name>
        <dbReference type="ChEBI" id="CHEBI:49883"/>
    </cofactor>
    <text evidence="16">Binds 1 [4Fe-4S] cluster.</text>
</comment>
<gene>
    <name evidence="16" type="primary">nth</name>
    <name evidence="18" type="ORF">GCM10025868_17990</name>
</gene>
<organism evidence="18 19">
    <name type="scientific">Angustibacter aerolatus</name>
    <dbReference type="NCBI Taxonomy" id="1162965"/>
    <lineage>
        <taxon>Bacteria</taxon>
        <taxon>Bacillati</taxon>
        <taxon>Actinomycetota</taxon>
        <taxon>Actinomycetes</taxon>
        <taxon>Kineosporiales</taxon>
        <taxon>Kineosporiaceae</taxon>
    </lineage>
</organism>
<dbReference type="CDD" id="cd00056">
    <property type="entry name" value="ENDO3c"/>
    <property type="match status" value="1"/>
</dbReference>
<evidence type="ECO:0000256" key="10">
    <source>
        <dbReference type="ARBA" id="ARBA00022842"/>
    </source>
</evidence>
<dbReference type="InterPro" id="IPR011257">
    <property type="entry name" value="DNA_glycosylase"/>
</dbReference>
<feature type="binding site" evidence="16">
    <location>
        <position position="158"/>
    </location>
    <ligand>
        <name>[4Fe-4S] cluster</name>
        <dbReference type="ChEBI" id="CHEBI:49883"/>
    </ligand>
</feature>
<keyword evidence="16" id="KW-0456">Lyase</keyword>
<keyword evidence="19" id="KW-1185">Reference proteome</keyword>
<dbReference type="NCBIfam" id="TIGR01083">
    <property type="entry name" value="nth"/>
    <property type="match status" value="1"/>
</dbReference>
<dbReference type="Gene3D" id="1.10.1670.10">
    <property type="entry name" value="Helix-hairpin-Helix base-excision DNA repair enzymes (C-terminal)"/>
    <property type="match status" value="1"/>
</dbReference>
<dbReference type="EMBL" id="BSUZ01000001">
    <property type="protein sequence ID" value="GMA86549.1"/>
    <property type="molecule type" value="Genomic_DNA"/>
</dbReference>
<comment type="similarity">
    <text evidence="5 16">Belongs to the Nth/MutY family.</text>
</comment>
<keyword evidence="10" id="KW-0460">Magnesium</keyword>
<evidence type="ECO:0000256" key="1">
    <source>
        <dbReference type="ARBA" id="ARBA00000843"/>
    </source>
</evidence>
<dbReference type="Pfam" id="PF10576">
    <property type="entry name" value="EndIII_4Fe-2S"/>
    <property type="match status" value="1"/>
</dbReference>
<dbReference type="SUPFAM" id="SSF55811">
    <property type="entry name" value="Nudix"/>
    <property type="match status" value="1"/>
</dbReference>
<evidence type="ECO:0000256" key="7">
    <source>
        <dbReference type="ARBA" id="ARBA00022723"/>
    </source>
</evidence>
<dbReference type="InterPro" id="IPR003265">
    <property type="entry name" value="HhH-GPD_domain"/>
</dbReference>
<dbReference type="Gene3D" id="1.10.340.30">
    <property type="entry name" value="Hypothetical protein, domain 2"/>
    <property type="match status" value="1"/>
</dbReference>
<dbReference type="InterPro" id="IPR000445">
    <property type="entry name" value="HhH_motif"/>
</dbReference>
<evidence type="ECO:0000256" key="11">
    <source>
        <dbReference type="ARBA" id="ARBA00023004"/>
    </source>
</evidence>
<evidence type="ECO:0000259" key="17">
    <source>
        <dbReference type="PROSITE" id="PS51462"/>
    </source>
</evidence>
<dbReference type="PROSITE" id="PS51462">
    <property type="entry name" value="NUDIX"/>
    <property type="match status" value="1"/>
</dbReference>
<dbReference type="Pfam" id="PF00730">
    <property type="entry name" value="HhH-GPD"/>
    <property type="match status" value="1"/>
</dbReference>
<dbReference type="Pfam" id="PF00633">
    <property type="entry name" value="HHH"/>
    <property type="match status" value="1"/>
</dbReference>
<dbReference type="Pfam" id="PF00293">
    <property type="entry name" value="NUDIX"/>
    <property type="match status" value="1"/>
</dbReference>
<evidence type="ECO:0000256" key="2">
    <source>
        <dbReference type="ARBA" id="ARBA00001936"/>
    </source>
</evidence>
<protein>
    <recommendedName>
        <fullName evidence="16">Endonuclease III</fullName>
        <ecNumber evidence="16">4.2.99.18</ecNumber>
    </recommendedName>
    <alternativeName>
        <fullName evidence="16">DNA-(apurinic or apyrimidinic site) lyase</fullName>
    </alternativeName>
</protein>
<evidence type="ECO:0000256" key="5">
    <source>
        <dbReference type="ARBA" id="ARBA00008343"/>
    </source>
</evidence>
<evidence type="ECO:0000256" key="13">
    <source>
        <dbReference type="ARBA" id="ARBA00023204"/>
    </source>
</evidence>
<evidence type="ECO:0000256" key="8">
    <source>
        <dbReference type="ARBA" id="ARBA00022763"/>
    </source>
</evidence>
<dbReference type="InterPro" id="IPR045121">
    <property type="entry name" value="CoAse"/>
</dbReference>
<dbReference type="SUPFAM" id="SSF48150">
    <property type="entry name" value="DNA-glycosylase"/>
    <property type="match status" value="1"/>
</dbReference>
<dbReference type="PROSITE" id="PS00764">
    <property type="entry name" value="ENDONUCLEASE_III_1"/>
    <property type="match status" value="1"/>
</dbReference>
<comment type="catalytic activity">
    <reaction evidence="16">
        <text>2'-deoxyribonucleotide-(2'-deoxyribose 5'-phosphate)-2'-deoxyribonucleotide-DNA = a 3'-end 2'-deoxyribonucleotide-(2,3-dehydro-2,3-deoxyribose 5'-phosphate)-DNA + a 5'-end 5'-phospho-2'-deoxyribonucleoside-DNA + H(+)</text>
        <dbReference type="Rhea" id="RHEA:66592"/>
        <dbReference type="Rhea" id="RHEA-COMP:13180"/>
        <dbReference type="Rhea" id="RHEA-COMP:16897"/>
        <dbReference type="Rhea" id="RHEA-COMP:17067"/>
        <dbReference type="ChEBI" id="CHEBI:15378"/>
        <dbReference type="ChEBI" id="CHEBI:136412"/>
        <dbReference type="ChEBI" id="CHEBI:157695"/>
        <dbReference type="ChEBI" id="CHEBI:167181"/>
        <dbReference type="EC" id="4.2.99.18"/>
    </reaction>
</comment>
<dbReference type="SMART" id="SM00478">
    <property type="entry name" value="ENDO3c"/>
    <property type="match status" value="1"/>
</dbReference>
<keyword evidence="11 16" id="KW-0408">Iron</keyword>
<evidence type="ECO:0000256" key="14">
    <source>
        <dbReference type="ARBA" id="ARBA00023211"/>
    </source>
</evidence>
<dbReference type="EC" id="4.2.99.18" evidence="16"/>
<keyword evidence="6 16" id="KW-0004">4Fe-4S</keyword>
<keyword evidence="15 16" id="KW-0326">Glycosidase</keyword>
<keyword evidence="9 16" id="KW-0378">Hydrolase</keyword>